<dbReference type="EMBL" id="JAHDYS010000005">
    <property type="protein sequence ID" value="MBT1071509.1"/>
    <property type="molecule type" value="Genomic_DNA"/>
</dbReference>
<accession>A0ABS5U779</accession>
<evidence type="ECO:0000313" key="2">
    <source>
        <dbReference type="EMBL" id="MBT1071509.1"/>
    </source>
</evidence>
<proteinExistence type="predicted"/>
<feature type="transmembrane region" description="Helical" evidence="1">
    <location>
        <begin position="55"/>
        <end position="79"/>
    </location>
</feature>
<evidence type="ECO:0000256" key="1">
    <source>
        <dbReference type="SAM" id="Phobius"/>
    </source>
</evidence>
<dbReference type="Proteomes" id="UP000784128">
    <property type="component" value="Unassembled WGS sequence"/>
</dbReference>
<protein>
    <submittedName>
        <fullName evidence="2">Uncharacterized protein</fullName>
    </submittedName>
</protein>
<evidence type="ECO:0000313" key="3">
    <source>
        <dbReference type="Proteomes" id="UP000784128"/>
    </source>
</evidence>
<gene>
    <name evidence="2" type="ORF">KJB30_06930</name>
</gene>
<reference evidence="2 3" key="1">
    <citation type="submission" date="2021-05" db="EMBL/GenBank/DDBJ databases">
        <title>The draft genome of Geobacter chapellei DSM 13688.</title>
        <authorList>
            <person name="Xu Z."/>
            <person name="Masuda Y."/>
            <person name="Itoh H."/>
            <person name="Senoo K."/>
        </authorList>
    </citation>
    <scope>NUCLEOTIDE SEQUENCE [LARGE SCALE GENOMIC DNA]</scope>
    <source>
        <strain evidence="2 3">DSM 13688</strain>
    </source>
</reference>
<keyword evidence="3" id="KW-1185">Reference proteome</keyword>
<comment type="caution">
    <text evidence="2">The sequence shown here is derived from an EMBL/GenBank/DDBJ whole genome shotgun (WGS) entry which is preliminary data.</text>
</comment>
<feature type="transmembrane region" description="Helical" evidence="1">
    <location>
        <begin position="12"/>
        <end position="34"/>
    </location>
</feature>
<keyword evidence="1" id="KW-0812">Transmembrane</keyword>
<sequence length="92" mass="10904">MMFDVFVQHDRWVLLTLLAGTILTILLCLGYWALWRPREMETMQEQIRITGPISFLHWIVNFMPWVVILVILISIAYTITHLLDATLHLPNW</sequence>
<keyword evidence="1" id="KW-1133">Transmembrane helix</keyword>
<keyword evidence="1" id="KW-0472">Membrane</keyword>
<name>A0ABS5U779_9BACT</name>
<organism evidence="2 3">
    <name type="scientific">Pelotalea chapellei</name>
    <dbReference type="NCBI Taxonomy" id="44671"/>
    <lineage>
        <taxon>Bacteria</taxon>
        <taxon>Pseudomonadati</taxon>
        <taxon>Thermodesulfobacteriota</taxon>
        <taxon>Desulfuromonadia</taxon>
        <taxon>Geobacterales</taxon>
        <taxon>Geobacteraceae</taxon>
        <taxon>Pelotalea</taxon>
    </lineage>
</organism>